<keyword evidence="1" id="KW-0812">Transmembrane</keyword>
<proteinExistence type="predicted"/>
<evidence type="ECO:0000256" key="1">
    <source>
        <dbReference type="SAM" id="Phobius"/>
    </source>
</evidence>
<reference evidence="2 3" key="1">
    <citation type="submission" date="2016-10" db="EMBL/GenBank/DDBJ databases">
        <authorList>
            <person name="de Groot N.N."/>
        </authorList>
    </citation>
    <scope>NUCLEOTIDE SEQUENCE [LARGE SCALE GENOMIC DNA]</scope>
    <source>
        <strain evidence="2 3">47C3B</strain>
    </source>
</reference>
<name>A0A1G7N9M0_9SPHI</name>
<gene>
    <name evidence="2" type="ORF">SAMN05216464_12519</name>
</gene>
<keyword evidence="1" id="KW-1133">Transmembrane helix</keyword>
<dbReference type="STRING" id="1391627.SAMN05216464_12519"/>
<organism evidence="2 3">
    <name type="scientific">Mucilaginibacter pineti</name>
    <dbReference type="NCBI Taxonomy" id="1391627"/>
    <lineage>
        <taxon>Bacteria</taxon>
        <taxon>Pseudomonadati</taxon>
        <taxon>Bacteroidota</taxon>
        <taxon>Sphingobacteriia</taxon>
        <taxon>Sphingobacteriales</taxon>
        <taxon>Sphingobacteriaceae</taxon>
        <taxon>Mucilaginibacter</taxon>
    </lineage>
</organism>
<accession>A0A1G7N9M0</accession>
<protein>
    <submittedName>
        <fullName evidence="2">Uncharacterized protein</fullName>
    </submittedName>
</protein>
<dbReference type="RefSeq" id="WP_091157265.1">
    <property type="nucleotide sequence ID" value="NZ_FNAI01000025.1"/>
</dbReference>
<dbReference type="Proteomes" id="UP000199072">
    <property type="component" value="Unassembled WGS sequence"/>
</dbReference>
<dbReference type="EMBL" id="FNAI01000025">
    <property type="protein sequence ID" value="SDF70069.1"/>
    <property type="molecule type" value="Genomic_DNA"/>
</dbReference>
<evidence type="ECO:0000313" key="2">
    <source>
        <dbReference type="EMBL" id="SDF70069.1"/>
    </source>
</evidence>
<feature type="transmembrane region" description="Helical" evidence="1">
    <location>
        <begin position="6"/>
        <end position="24"/>
    </location>
</feature>
<keyword evidence="3" id="KW-1185">Reference proteome</keyword>
<keyword evidence="1" id="KW-0472">Membrane</keyword>
<dbReference type="OrthoDB" id="769052at2"/>
<dbReference type="AlphaFoldDB" id="A0A1G7N9M0"/>
<sequence length="111" mass="12241">MTWLQFLLWVAGLYTLYYLLMILLDVSGKDRAKAGAAISHELTFTEPVEVQKLSPEPLSVSDTKPATAFTNEQVLKPKAEPEVIGSGGVSLKALFSMARDESILYTRSVSY</sequence>
<evidence type="ECO:0000313" key="3">
    <source>
        <dbReference type="Proteomes" id="UP000199072"/>
    </source>
</evidence>